<feature type="transmembrane region" description="Helical" evidence="1">
    <location>
        <begin position="408"/>
        <end position="424"/>
    </location>
</feature>
<feature type="transmembrane region" description="Helical" evidence="1">
    <location>
        <begin position="93"/>
        <end position="115"/>
    </location>
</feature>
<accession>A0AAU8RZZ5</accession>
<gene>
    <name evidence="2" type="ORF">N805_15725</name>
</gene>
<protein>
    <recommendedName>
        <fullName evidence="4">Polymerase</fullName>
    </recommendedName>
</protein>
<sequence length="460" mass="51337">MDNEILGRYREQDASVLPASLLLVSLPRIKLLVAVVFYLFALVYGHDRYLSLEQGFWGFNSPNFYLSNMLLIIILGVVPAFVMPLYLTRPSTLFIYALVFCVYLPAVVIGMLNHADSVERYFWLFFCFCIGLVGCCLAVRCVPSRSSASRSLSRPLLLACVLGSLTSFFVLLLTYRDILSFSGVDDIYAQREKGAATSLFIGYCQVYLAYFFSPVLFATGLVSRRVLIALLGFAGFIFVFMITAERTVFLMPFAMFLMAFIIKRRGSNPNNPAYLFTGGGVMVCLIAALYDQIGVFRELGFYFYTRLIAYPGLFVTQYYDLFAAQGFTYWAHVSGIGRLADVPAAFATDEKWPLLGKILAERVLGVQSQSNASFVATDGVAAAGAPGILVIFVLYTAWLIALDWVSQGWNKVLLLTALFPLAFVTTNGPFFTMLASFGGGLWIAVLWFDRFRIKLWGHRL</sequence>
<keyword evidence="1" id="KW-0472">Membrane</keyword>
<evidence type="ECO:0000313" key="2">
    <source>
        <dbReference type="EMBL" id="AJQ48567.1"/>
    </source>
</evidence>
<feature type="transmembrane region" description="Helical" evidence="1">
    <location>
        <begin position="121"/>
        <end position="143"/>
    </location>
</feature>
<feature type="transmembrane region" description="Helical" evidence="1">
    <location>
        <begin position="430"/>
        <end position="448"/>
    </location>
</feature>
<dbReference type="RefSeq" id="WP_019472274.1">
    <property type="nucleotide sequence ID" value="NZ_CP010979.1"/>
</dbReference>
<keyword evidence="1" id="KW-0812">Transmembrane</keyword>
<feature type="transmembrane region" description="Helical" evidence="1">
    <location>
        <begin position="226"/>
        <end position="243"/>
    </location>
</feature>
<organism evidence="2 3">
    <name type="scientific">Pseudomonas putida S13.1.2</name>
    <dbReference type="NCBI Taxonomy" id="1384061"/>
    <lineage>
        <taxon>Bacteria</taxon>
        <taxon>Pseudomonadati</taxon>
        <taxon>Pseudomonadota</taxon>
        <taxon>Gammaproteobacteria</taxon>
        <taxon>Pseudomonadales</taxon>
        <taxon>Pseudomonadaceae</taxon>
        <taxon>Pseudomonas</taxon>
    </lineage>
</organism>
<feature type="transmembrane region" description="Helical" evidence="1">
    <location>
        <begin position="273"/>
        <end position="290"/>
    </location>
</feature>
<feature type="transmembrane region" description="Helical" evidence="1">
    <location>
        <begin position="64"/>
        <end position="86"/>
    </location>
</feature>
<evidence type="ECO:0008006" key="4">
    <source>
        <dbReference type="Google" id="ProtNLM"/>
    </source>
</evidence>
<evidence type="ECO:0000256" key="1">
    <source>
        <dbReference type="SAM" id="Phobius"/>
    </source>
</evidence>
<feature type="transmembrane region" description="Helical" evidence="1">
    <location>
        <begin position="195"/>
        <end position="219"/>
    </location>
</feature>
<name>A0AAU8RZZ5_PSEPU</name>
<dbReference type="Proteomes" id="UP000033260">
    <property type="component" value="Chromosome"/>
</dbReference>
<feature type="transmembrane region" description="Helical" evidence="1">
    <location>
        <begin position="155"/>
        <end position="175"/>
    </location>
</feature>
<proteinExistence type="predicted"/>
<feature type="transmembrane region" description="Helical" evidence="1">
    <location>
        <begin position="380"/>
        <end position="401"/>
    </location>
</feature>
<reference evidence="2 3" key="1">
    <citation type="submission" date="2015-02" db="EMBL/GenBank/DDBJ databases">
        <title>Complete Genome Sequencing of Pseudomonas putida S13.1.2.</title>
        <authorList>
            <person name="Chong T.M."/>
            <person name="Chan K.G."/>
            <person name="Dessaux Y."/>
        </authorList>
    </citation>
    <scope>NUCLEOTIDE SEQUENCE [LARGE SCALE GENOMIC DNA]</scope>
    <source>
        <strain evidence="2 3">S13.1.2</strain>
    </source>
</reference>
<feature type="transmembrane region" description="Helical" evidence="1">
    <location>
        <begin position="21"/>
        <end position="44"/>
    </location>
</feature>
<keyword evidence="1" id="KW-1133">Transmembrane helix</keyword>
<dbReference type="EMBL" id="CP010979">
    <property type="protein sequence ID" value="AJQ48567.1"/>
    <property type="molecule type" value="Genomic_DNA"/>
</dbReference>
<evidence type="ECO:0000313" key="3">
    <source>
        <dbReference type="Proteomes" id="UP000033260"/>
    </source>
</evidence>
<dbReference type="AlphaFoldDB" id="A0AAU8RZZ5"/>